<dbReference type="Gene3D" id="1.10.287.70">
    <property type="match status" value="1"/>
</dbReference>
<gene>
    <name evidence="10" type="ORF">COX08_02175</name>
</gene>
<feature type="transmembrane region" description="Helical" evidence="8">
    <location>
        <begin position="81"/>
        <end position="105"/>
    </location>
</feature>
<name>A0A2H0B841_9BACT</name>
<dbReference type="GO" id="GO:0005249">
    <property type="term" value="F:voltage-gated potassium channel activity"/>
    <property type="evidence" value="ECO:0007669"/>
    <property type="project" value="InterPro"/>
</dbReference>
<keyword evidence="6 8" id="KW-0472">Membrane</keyword>
<evidence type="ECO:0000256" key="3">
    <source>
        <dbReference type="ARBA" id="ARBA00022692"/>
    </source>
</evidence>
<dbReference type="Pfam" id="PF07885">
    <property type="entry name" value="Ion_trans_2"/>
    <property type="match status" value="1"/>
</dbReference>
<evidence type="ECO:0000313" key="10">
    <source>
        <dbReference type="EMBL" id="PIP53220.1"/>
    </source>
</evidence>
<evidence type="ECO:0000256" key="4">
    <source>
        <dbReference type="ARBA" id="ARBA00022989"/>
    </source>
</evidence>
<feature type="transmembrane region" description="Helical" evidence="8">
    <location>
        <begin position="20"/>
        <end position="40"/>
    </location>
</feature>
<dbReference type="PRINTS" id="PR00169">
    <property type="entry name" value="KCHANNEL"/>
</dbReference>
<comment type="subcellular location">
    <subcellularLocation>
        <location evidence="1">Membrane</location>
        <topology evidence="1">Multi-pass membrane protein</topology>
    </subcellularLocation>
</comment>
<dbReference type="SUPFAM" id="SSF81324">
    <property type="entry name" value="Voltage-gated potassium channels"/>
    <property type="match status" value="1"/>
</dbReference>
<evidence type="ECO:0000259" key="9">
    <source>
        <dbReference type="Pfam" id="PF07885"/>
    </source>
</evidence>
<evidence type="ECO:0000256" key="2">
    <source>
        <dbReference type="ARBA" id="ARBA00022448"/>
    </source>
</evidence>
<evidence type="ECO:0000256" key="6">
    <source>
        <dbReference type="ARBA" id="ARBA00023136"/>
    </source>
</evidence>
<dbReference type="PANTHER" id="PTHR11537">
    <property type="entry name" value="VOLTAGE-GATED POTASSIUM CHANNEL"/>
    <property type="match status" value="1"/>
</dbReference>
<keyword evidence="5" id="KW-0406">Ion transport</keyword>
<dbReference type="InterPro" id="IPR028325">
    <property type="entry name" value="VG_K_chnl"/>
</dbReference>
<keyword evidence="2" id="KW-0813">Transport</keyword>
<keyword evidence="4 8" id="KW-1133">Transmembrane helix</keyword>
<feature type="domain" description="Potassium channel" evidence="9">
    <location>
        <begin position="31"/>
        <end position="104"/>
    </location>
</feature>
<proteinExistence type="predicted"/>
<protein>
    <recommendedName>
        <fullName evidence="9">Potassium channel domain-containing protein</fullName>
    </recommendedName>
</protein>
<dbReference type="GO" id="GO:0008076">
    <property type="term" value="C:voltage-gated potassium channel complex"/>
    <property type="evidence" value="ECO:0007669"/>
    <property type="project" value="InterPro"/>
</dbReference>
<feature type="transmembrane region" description="Helical" evidence="8">
    <location>
        <begin position="52"/>
        <end position="69"/>
    </location>
</feature>
<evidence type="ECO:0000256" key="1">
    <source>
        <dbReference type="ARBA" id="ARBA00004141"/>
    </source>
</evidence>
<dbReference type="Gene3D" id="1.20.5.110">
    <property type="match status" value="1"/>
</dbReference>
<reference evidence="10 11" key="1">
    <citation type="submission" date="2017-09" db="EMBL/GenBank/DDBJ databases">
        <title>Depth-based differentiation of microbial function through sediment-hosted aquifers and enrichment of novel symbionts in the deep terrestrial subsurface.</title>
        <authorList>
            <person name="Probst A.J."/>
            <person name="Ladd B."/>
            <person name="Jarett J.K."/>
            <person name="Geller-Mcgrath D.E."/>
            <person name="Sieber C.M."/>
            <person name="Emerson J.B."/>
            <person name="Anantharaman K."/>
            <person name="Thomas B.C."/>
            <person name="Malmstrom R."/>
            <person name="Stieglmeier M."/>
            <person name="Klingl A."/>
            <person name="Woyke T."/>
            <person name="Ryan C.M."/>
            <person name="Banfield J.F."/>
        </authorList>
    </citation>
    <scope>NUCLEOTIDE SEQUENCE [LARGE SCALE GENOMIC DNA]</scope>
    <source>
        <strain evidence="10">CG23_combo_of_CG06-09_8_20_14_all_34_8</strain>
    </source>
</reference>
<organism evidence="10 11">
    <name type="scientific">Candidatus Beckwithbacteria bacterium CG23_combo_of_CG06-09_8_20_14_all_34_8</name>
    <dbReference type="NCBI Taxonomy" id="1974497"/>
    <lineage>
        <taxon>Bacteria</taxon>
        <taxon>Candidatus Beckwithiibacteriota</taxon>
    </lineage>
</organism>
<dbReference type="Proteomes" id="UP000229459">
    <property type="component" value="Unassembled WGS sequence"/>
</dbReference>
<evidence type="ECO:0000256" key="8">
    <source>
        <dbReference type="SAM" id="Phobius"/>
    </source>
</evidence>
<keyword evidence="3 8" id="KW-0812">Transmembrane</keyword>
<dbReference type="InterPro" id="IPR013099">
    <property type="entry name" value="K_chnl_dom"/>
</dbReference>
<evidence type="ECO:0000313" key="11">
    <source>
        <dbReference type="Proteomes" id="UP000229459"/>
    </source>
</evidence>
<sequence>MTNLKPSLLFKELFQTYKIHKFILAIVVIVITASLAVPGYEQNHPKANINNFGEALWWSLVTVTAVGYGDHYPVSFGGRLVAVVLMFLGVTFTSTVVALVASYYASRKTQRDWIKVFQKLEDIEERLDKIDKKSEYLVKNGSETKTQND</sequence>
<dbReference type="EMBL" id="PCSR01000050">
    <property type="protein sequence ID" value="PIP53220.1"/>
    <property type="molecule type" value="Genomic_DNA"/>
</dbReference>
<dbReference type="AlphaFoldDB" id="A0A2H0B841"/>
<keyword evidence="7" id="KW-0407">Ion channel</keyword>
<dbReference type="GO" id="GO:0001508">
    <property type="term" value="P:action potential"/>
    <property type="evidence" value="ECO:0007669"/>
    <property type="project" value="TreeGrafter"/>
</dbReference>
<evidence type="ECO:0000256" key="5">
    <source>
        <dbReference type="ARBA" id="ARBA00023065"/>
    </source>
</evidence>
<comment type="caution">
    <text evidence="10">The sequence shown here is derived from an EMBL/GenBank/DDBJ whole genome shotgun (WGS) entry which is preliminary data.</text>
</comment>
<dbReference type="PANTHER" id="PTHR11537:SF254">
    <property type="entry name" value="POTASSIUM VOLTAGE-GATED CHANNEL PROTEIN SHAB"/>
    <property type="match status" value="1"/>
</dbReference>
<evidence type="ECO:0000256" key="7">
    <source>
        <dbReference type="ARBA" id="ARBA00023303"/>
    </source>
</evidence>
<accession>A0A2H0B841</accession>